<protein>
    <submittedName>
        <fullName evidence="1">Uncharacterized protein</fullName>
    </submittedName>
</protein>
<proteinExistence type="predicted"/>
<dbReference type="EMBL" id="JACXAE010000092">
    <property type="protein sequence ID" value="MBD2776329.1"/>
    <property type="molecule type" value="Genomic_DNA"/>
</dbReference>
<gene>
    <name evidence="1" type="ORF">ICL16_30805</name>
</gene>
<name>A0A8J6XQF2_9CYAN</name>
<organism evidence="1 2">
    <name type="scientific">Iningainema tapete BLCC-T55</name>
    <dbReference type="NCBI Taxonomy" id="2748662"/>
    <lineage>
        <taxon>Bacteria</taxon>
        <taxon>Bacillati</taxon>
        <taxon>Cyanobacteriota</taxon>
        <taxon>Cyanophyceae</taxon>
        <taxon>Nostocales</taxon>
        <taxon>Scytonemataceae</taxon>
        <taxon>Iningainema tapete</taxon>
    </lineage>
</organism>
<dbReference type="Proteomes" id="UP000629098">
    <property type="component" value="Unassembled WGS sequence"/>
</dbReference>
<keyword evidence="2" id="KW-1185">Reference proteome</keyword>
<comment type="caution">
    <text evidence="1">The sequence shown here is derived from an EMBL/GenBank/DDBJ whole genome shotgun (WGS) entry which is preliminary data.</text>
</comment>
<dbReference type="AlphaFoldDB" id="A0A8J6XQF2"/>
<evidence type="ECO:0000313" key="2">
    <source>
        <dbReference type="Proteomes" id="UP000629098"/>
    </source>
</evidence>
<dbReference type="RefSeq" id="WP_190835403.1">
    <property type="nucleotide sequence ID" value="NZ_CAWPPI010000092.1"/>
</dbReference>
<accession>A0A8J6XQF2</accession>
<sequence length="54" mass="6157">MVINNVAFKGVVVEQDLNTLAEEIEQRRFKNEEIKSYFQSAAVEAEANINVIFP</sequence>
<reference evidence="1" key="1">
    <citation type="submission" date="2020-09" db="EMBL/GenBank/DDBJ databases">
        <title>Iningainema tapete sp. nov. (Scytonemataceae, Cyanobacteria) from greenhouses in central Florida (USA) produces two types of nodularin with biosynthetic potential for microcystin-LR and anabaenopeptins.</title>
        <authorList>
            <person name="Berthold D.E."/>
            <person name="Lefler F.W."/>
            <person name="Huang I.-S."/>
            <person name="Abdulla H."/>
            <person name="Zimba P.V."/>
            <person name="Laughinghouse H.D. IV."/>
        </authorList>
    </citation>
    <scope>NUCLEOTIDE SEQUENCE</scope>
    <source>
        <strain evidence="1">BLCCT55</strain>
    </source>
</reference>
<evidence type="ECO:0000313" key="1">
    <source>
        <dbReference type="EMBL" id="MBD2776329.1"/>
    </source>
</evidence>